<dbReference type="InterPro" id="IPR014794">
    <property type="entry name" value="DUF1779"/>
</dbReference>
<feature type="transmembrane region" description="Helical" evidence="1">
    <location>
        <begin position="21"/>
        <end position="39"/>
    </location>
</feature>
<evidence type="ECO:0000313" key="3">
    <source>
        <dbReference type="Proteomes" id="UP000241848"/>
    </source>
</evidence>
<dbReference type="Gene3D" id="3.30.360.40">
    <property type="entry name" value="YwmB-like"/>
    <property type="match status" value="1"/>
</dbReference>
<protein>
    <submittedName>
        <fullName evidence="2">Uncharacterized protein</fullName>
    </submittedName>
</protein>
<keyword evidence="1" id="KW-1133">Transmembrane helix</keyword>
<evidence type="ECO:0000313" key="2">
    <source>
        <dbReference type="EMBL" id="PSR20916.1"/>
    </source>
</evidence>
<keyword evidence="1" id="KW-0812">Transmembrane</keyword>
<reference evidence="2 3" key="1">
    <citation type="journal article" date="2014" name="BMC Genomics">
        <title>Comparison of environmental and isolate Sulfobacillus genomes reveals diverse carbon, sulfur, nitrogen, and hydrogen metabolisms.</title>
        <authorList>
            <person name="Justice N.B."/>
            <person name="Norman A."/>
            <person name="Brown C.T."/>
            <person name="Singh A."/>
            <person name="Thomas B.C."/>
            <person name="Banfield J.F."/>
        </authorList>
    </citation>
    <scope>NUCLEOTIDE SEQUENCE [LARGE SCALE GENOMIC DNA]</scope>
    <source>
        <strain evidence="2">AMDSBA3</strain>
    </source>
</reference>
<dbReference type="AlphaFoldDB" id="A0A2T2WFA5"/>
<proteinExistence type="predicted"/>
<gene>
    <name evidence="2" type="ORF">C7B45_12845</name>
</gene>
<keyword evidence="1" id="KW-0472">Membrane</keyword>
<dbReference type="InterPro" id="IPR036209">
    <property type="entry name" value="YwmB-like_sf"/>
</dbReference>
<organism evidence="2 3">
    <name type="scientific">Sulfobacillus acidophilus</name>
    <dbReference type="NCBI Taxonomy" id="53633"/>
    <lineage>
        <taxon>Bacteria</taxon>
        <taxon>Bacillati</taxon>
        <taxon>Bacillota</taxon>
        <taxon>Clostridia</taxon>
        <taxon>Eubacteriales</taxon>
        <taxon>Clostridiales Family XVII. Incertae Sedis</taxon>
        <taxon>Sulfobacillus</taxon>
    </lineage>
</organism>
<sequence length="250" mass="26674">MRSTYETRLGVEQFGRGGMNMLRNVLWIAGLGVLVWIGAQARTFLYSPLMTAFHATGASATGYSVNDWVVANAPNPRELMQDLAHRLNVNAPLRRHSGAYLSLTESKESQEASTTLIVDRLPDGALFVLANRTSGHGFTGIAHTQALFALVLGQLGMVHSDINLMGTLAGDLSTQREKTLMRKALAAVGATPLSGPHGQPALSVTADSAQLGSPEQLHGHSVNVQIIITDVTAQREAKIVIGSPLITVPY</sequence>
<accession>A0A2T2WFA5</accession>
<name>A0A2T2WFA5_9FIRM</name>
<dbReference type="Pfam" id="PF08680">
    <property type="entry name" value="DUF1779"/>
    <property type="match status" value="1"/>
</dbReference>
<dbReference type="EMBL" id="PXYV01000047">
    <property type="protein sequence ID" value="PSR20916.1"/>
    <property type="molecule type" value="Genomic_DNA"/>
</dbReference>
<comment type="caution">
    <text evidence="2">The sequence shown here is derived from an EMBL/GenBank/DDBJ whole genome shotgun (WGS) entry which is preliminary data.</text>
</comment>
<dbReference type="SUPFAM" id="SSF143842">
    <property type="entry name" value="YwmB-like"/>
    <property type="match status" value="1"/>
</dbReference>
<dbReference type="Proteomes" id="UP000241848">
    <property type="component" value="Unassembled WGS sequence"/>
</dbReference>
<evidence type="ECO:0000256" key="1">
    <source>
        <dbReference type="SAM" id="Phobius"/>
    </source>
</evidence>